<comment type="caution">
    <text evidence="1">The sequence shown here is derived from an EMBL/GenBank/DDBJ whole genome shotgun (WGS) entry which is preliminary data.</text>
</comment>
<gene>
    <name evidence="1" type="ORF">CASFOL_037726</name>
</gene>
<protein>
    <submittedName>
        <fullName evidence="1">Uncharacterized protein</fullName>
    </submittedName>
</protein>
<dbReference type="AlphaFoldDB" id="A0ABD3BJ06"/>
<evidence type="ECO:0000313" key="2">
    <source>
        <dbReference type="Proteomes" id="UP001632038"/>
    </source>
</evidence>
<organism evidence="1 2">
    <name type="scientific">Castilleja foliolosa</name>
    <dbReference type="NCBI Taxonomy" id="1961234"/>
    <lineage>
        <taxon>Eukaryota</taxon>
        <taxon>Viridiplantae</taxon>
        <taxon>Streptophyta</taxon>
        <taxon>Embryophyta</taxon>
        <taxon>Tracheophyta</taxon>
        <taxon>Spermatophyta</taxon>
        <taxon>Magnoliopsida</taxon>
        <taxon>eudicotyledons</taxon>
        <taxon>Gunneridae</taxon>
        <taxon>Pentapetalae</taxon>
        <taxon>asterids</taxon>
        <taxon>lamiids</taxon>
        <taxon>Lamiales</taxon>
        <taxon>Orobanchaceae</taxon>
        <taxon>Pedicularideae</taxon>
        <taxon>Castillejinae</taxon>
        <taxon>Castilleja</taxon>
    </lineage>
</organism>
<reference evidence="2" key="1">
    <citation type="journal article" date="2024" name="IScience">
        <title>Strigolactones Initiate the Formation of Haustorium-like Structures in Castilleja.</title>
        <authorList>
            <person name="Buerger M."/>
            <person name="Peterson D."/>
            <person name="Chory J."/>
        </authorList>
    </citation>
    <scope>NUCLEOTIDE SEQUENCE [LARGE SCALE GENOMIC DNA]</scope>
</reference>
<evidence type="ECO:0000313" key="1">
    <source>
        <dbReference type="EMBL" id="KAL3617405.1"/>
    </source>
</evidence>
<accession>A0ABD3BJ06</accession>
<name>A0ABD3BJ06_9LAMI</name>
<dbReference type="Proteomes" id="UP001632038">
    <property type="component" value="Unassembled WGS sequence"/>
</dbReference>
<dbReference type="EMBL" id="JAVIJP010000081">
    <property type="protein sequence ID" value="KAL3617405.1"/>
    <property type="molecule type" value="Genomic_DNA"/>
</dbReference>
<sequence length="85" mass="9412">MVENVIEDNNKKQPSGGEAAAAKHDRHLCNCFNGNNNYSSDDEFDLFSDSLTASCLISDPLDTLKLDTLREYGGEKSISRHFEDG</sequence>
<keyword evidence="2" id="KW-1185">Reference proteome</keyword>
<proteinExistence type="predicted"/>